<organism evidence="2 3">
    <name type="scientific">Labedaea rhizosphaerae</name>
    <dbReference type="NCBI Taxonomy" id="598644"/>
    <lineage>
        <taxon>Bacteria</taxon>
        <taxon>Bacillati</taxon>
        <taxon>Actinomycetota</taxon>
        <taxon>Actinomycetes</taxon>
        <taxon>Pseudonocardiales</taxon>
        <taxon>Pseudonocardiaceae</taxon>
        <taxon>Labedaea</taxon>
    </lineage>
</organism>
<gene>
    <name evidence="2" type="ORF">EV186_10412</name>
</gene>
<dbReference type="RefSeq" id="WP_166659288.1">
    <property type="nucleotide sequence ID" value="NZ_SNXZ01000004.1"/>
</dbReference>
<feature type="domain" description="SAV-6107-like HEPN" evidence="1">
    <location>
        <begin position="42"/>
        <end position="138"/>
    </location>
</feature>
<accession>A0A4R6S842</accession>
<comment type="caution">
    <text evidence="2">The sequence shown here is derived from an EMBL/GenBank/DDBJ whole genome shotgun (WGS) entry which is preliminary data.</text>
</comment>
<dbReference type="AlphaFoldDB" id="A0A4R6S842"/>
<sequence>MSTTLDFPAPTLGAGRRYVPFPGDSESAGALLAQAERGLADAELERDAGQRFAAAYLSALRAAAAMLALRGRPHRGRARPTSVWTLLSSVAPEFGEWAAFFAAGSATRARVQAGITRHVTARAADDLVRQAGQFIELVGRAVHGSST</sequence>
<dbReference type="EMBL" id="SNXZ01000004">
    <property type="protein sequence ID" value="TDP96032.1"/>
    <property type="molecule type" value="Genomic_DNA"/>
</dbReference>
<reference evidence="2 3" key="1">
    <citation type="submission" date="2019-03" db="EMBL/GenBank/DDBJ databases">
        <title>Genomic Encyclopedia of Type Strains, Phase IV (KMG-IV): sequencing the most valuable type-strain genomes for metagenomic binning, comparative biology and taxonomic classification.</title>
        <authorList>
            <person name="Goeker M."/>
        </authorList>
    </citation>
    <scope>NUCLEOTIDE SEQUENCE [LARGE SCALE GENOMIC DNA]</scope>
    <source>
        <strain evidence="2 3">DSM 45361</strain>
    </source>
</reference>
<name>A0A4R6S842_LABRH</name>
<dbReference type="InterPro" id="IPR040891">
    <property type="entry name" value="HEPN_SAV_6107"/>
</dbReference>
<dbReference type="Proteomes" id="UP000295444">
    <property type="component" value="Unassembled WGS sequence"/>
</dbReference>
<keyword evidence="3" id="KW-1185">Reference proteome</keyword>
<protein>
    <recommendedName>
        <fullName evidence="1">SAV-6107-like HEPN domain-containing protein</fullName>
    </recommendedName>
</protein>
<evidence type="ECO:0000259" key="1">
    <source>
        <dbReference type="Pfam" id="PF18726"/>
    </source>
</evidence>
<evidence type="ECO:0000313" key="2">
    <source>
        <dbReference type="EMBL" id="TDP96032.1"/>
    </source>
</evidence>
<evidence type="ECO:0000313" key="3">
    <source>
        <dbReference type="Proteomes" id="UP000295444"/>
    </source>
</evidence>
<proteinExistence type="predicted"/>
<dbReference type="Pfam" id="PF18726">
    <property type="entry name" value="HEPN_SAV_6107"/>
    <property type="match status" value="1"/>
</dbReference>